<dbReference type="Gene3D" id="1.20.5.190">
    <property type="match status" value="1"/>
</dbReference>
<evidence type="ECO:0000313" key="2">
    <source>
        <dbReference type="EMBL" id="EGV16936.1"/>
    </source>
</evidence>
<sequence>MGSVERSILRSCNRIPGHVIIGILGDSSEHAMTRDSSPALPRLAILAAALVAGVAFLYMVKLMHDMSASVALMAGEMSSMSADMGRMREDMSSLARDVSGMREQVATLPAIADDMGRMRVGMERLSGIVGGGDQIPAVNPMGVIQQMIPGSDRR</sequence>
<keyword evidence="1" id="KW-0812">Transmembrane</keyword>
<dbReference type="EMBL" id="AFWV01000013">
    <property type="protein sequence ID" value="EGV16936.1"/>
    <property type="molecule type" value="Genomic_DNA"/>
</dbReference>
<evidence type="ECO:0000313" key="3">
    <source>
        <dbReference type="Proteomes" id="UP000005459"/>
    </source>
</evidence>
<accession>F9UFR2</accession>
<name>F9UFR2_9GAMM</name>
<feature type="transmembrane region" description="Helical" evidence="1">
    <location>
        <begin position="39"/>
        <end position="60"/>
    </location>
</feature>
<organism evidence="2 3">
    <name type="scientific">Thiocapsa marina 5811</name>
    <dbReference type="NCBI Taxonomy" id="768671"/>
    <lineage>
        <taxon>Bacteria</taxon>
        <taxon>Pseudomonadati</taxon>
        <taxon>Pseudomonadota</taxon>
        <taxon>Gammaproteobacteria</taxon>
        <taxon>Chromatiales</taxon>
        <taxon>Chromatiaceae</taxon>
        <taxon>Thiocapsa</taxon>
    </lineage>
</organism>
<keyword evidence="1" id="KW-1133">Transmembrane helix</keyword>
<keyword evidence="1" id="KW-0472">Membrane</keyword>
<evidence type="ECO:0000256" key="1">
    <source>
        <dbReference type="SAM" id="Phobius"/>
    </source>
</evidence>
<proteinExistence type="predicted"/>
<reference evidence="2 3" key="1">
    <citation type="submission" date="2011-06" db="EMBL/GenBank/DDBJ databases">
        <title>The draft genome of Thiocapsa marina 5811.</title>
        <authorList>
            <consortium name="US DOE Joint Genome Institute (JGI-PGF)"/>
            <person name="Lucas S."/>
            <person name="Han J."/>
            <person name="Cheng J.-F."/>
            <person name="Goodwin L."/>
            <person name="Pitluck S."/>
            <person name="Peters L."/>
            <person name="Land M.L."/>
            <person name="Hauser L."/>
            <person name="Vogl K."/>
            <person name="Liu Z."/>
            <person name="Imhoff J."/>
            <person name="Thiel V."/>
            <person name="Frigaard N.-U."/>
            <person name="Bryant D."/>
            <person name="Woyke T.J."/>
        </authorList>
    </citation>
    <scope>NUCLEOTIDE SEQUENCE [LARGE SCALE GENOMIC DNA]</scope>
    <source>
        <strain evidence="2 3">5811</strain>
    </source>
</reference>
<dbReference type="RefSeq" id="WP_007194637.1">
    <property type="nucleotide sequence ID" value="NZ_AFWV01000013.1"/>
</dbReference>
<keyword evidence="3" id="KW-1185">Reference proteome</keyword>
<dbReference type="Proteomes" id="UP000005459">
    <property type="component" value="Unassembled WGS sequence"/>
</dbReference>
<gene>
    <name evidence="2" type="ORF">ThimaDRAFT_3765</name>
</gene>
<protein>
    <submittedName>
        <fullName evidence="2">Uncharacterized protein</fullName>
    </submittedName>
</protein>
<dbReference type="AlphaFoldDB" id="F9UFR2"/>